<keyword evidence="6 11" id="KW-0479">Metal-binding</keyword>
<evidence type="ECO:0000256" key="9">
    <source>
        <dbReference type="ARBA" id="ARBA00031306"/>
    </source>
</evidence>
<keyword evidence="7 11" id="KW-0274">FAD</keyword>
<comment type="cofactor">
    <cofactor evidence="1">
        <name>Mg(2+)</name>
        <dbReference type="ChEBI" id="CHEBI:18420"/>
    </cofactor>
</comment>
<gene>
    <name evidence="13" type="ORF">NK125_03070</name>
</gene>
<evidence type="ECO:0000256" key="10">
    <source>
        <dbReference type="ARBA" id="ARBA00048540"/>
    </source>
</evidence>
<dbReference type="InterPro" id="IPR003374">
    <property type="entry name" value="ApbE-like_sf"/>
</dbReference>
<keyword evidence="8 11" id="KW-0460">Magnesium</keyword>
<keyword evidence="12" id="KW-0732">Signal</keyword>
<evidence type="ECO:0000313" key="14">
    <source>
        <dbReference type="Proteomes" id="UP001523566"/>
    </source>
</evidence>
<dbReference type="SUPFAM" id="SSF143631">
    <property type="entry name" value="ApbE-like"/>
    <property type="match status" value="1"/>
</dbReference>
<comment type="catalytic activity">
    <reaction evidence="10 11">
        <text>L-threonyl-[protein] + FAD = FMN-L-threonyl-[protein] + AMP + H(+)</text>
        <dbReference type="Rhea" id="RHEA:36847"/>
        <dbReference type="Rhea" id="RHEA-COMP:11060"/>
        <dbReference type="Rhea" id="RHEA-COMP:11061"/>
        <dbReference type="ChEBI" id="CHEBI:15378"/>
        <dbReference type="ChEBI" id="CHEBI:30013"/>
        <dbReference type="ChEBI" id="CHEBI:57692"/>
        <dbReference type="ChEBI" id="CHEBI:74257"/>
        <dbReference type="ChEBI" id="CHEBI:456215"/>
        <dbReference type="EC" id="2.7.1.180"/>
    </reaction>
</comment>
<feature type="signal peptide" evidence="12">
    <location>
        <begin position="1"/>
        <end position="22"/>
    </location>
</feature>
<dbReference type="InterPro" id="IPR024932">
    <property type="entry name" value="ApbE"/>
</dbReference>
<dbReference type="EC" id="2.7.1.180" evidence="2 11"/>
<protein>
    <recommendedName>
        <fullName evidence="3 11">FAD:protein FMN transferase</fullName>
        <ecNumber evidence="2 11">2.7.1.180</ecNumber>
    </recommendedName>
    <alternativeName>
        <fullName evidence="9 11">Flavin transferase</fullName>
    </alternativeName>
</protein>
<evidence type="ECO:0000256" key="11">
    <source>
        <dbReference type="PIRNR" id="PIRNR006268"/>
    </source>
</evidence>
<proteinExistence type="inferred from homology"/>
<dbReference type="PANTHER" id="PTHR30040">
    <property type="entry name" value="THIAMINE BIOSYNTHESIS LIPOPROTEIN APBE"/>
    <property type="match status" value="1"/>
</dbReference>
<dbReference type="RefSeq" id="WP_262065178.1">
    <property type="nucleotide sequence ID" value="NZ_JAMXOD010000003.1"/>
</dbReference>
<evidence type="ECO:0000256" key="1">
    <source>
        <dbReference type="ARBA" id="ARBA00001946"/>
    </source>
</evidence>
<dbReference type="Pfam" id="PF02424">
    <property type="entry name" value="ApbE"/>
    <property type="match status" value="1"/>
</dbReference>
<name>A0ABT1E6D4_9FIRM</name>
<evidence type="ECO:0000256" key="6">
    <source>
        <dbReference type="ARBA" id="ARBA00022723"/>
    </source>
</evidence>
<evidence type="ECO:0000256" key="4">
    <source>
        <dbReference type="ARBA" id="ARBA00022630"/>
    </source>
</evidence>
<evidence type="ECO:0000256" key="8">
    <source>
        <dbReference type="ARBA" id="ARBA00022842"/>
    </source>
</evidence>
<keyword evidence="5 11" id="KW-0808">Transferase</keyword>
<dbReference type="GO" id="GO:0016740">
    <property type="term" value="F:transferase activity"/>
    <property type="evidence" value="ECO:0007669"/>
    <property type="project" value="UniProtKB-KW"/>
</dbReference>
<dbReference type="PANTHER" id="PTHR30040:SF2">
    <property type="entry name" value="FAD:PROTEIN FMN TRANSFERASE"/>
    <property type="match status" value="1"/>
</dbReference>
<comment type="similarity">
    <text evidence="11">Belongs to the ApbE family.</text>
</comment>
<keyword evidence="4 11" id="KW-0285">Flavoprotein</keyword>
<evidence type="ECO:0000256" key="5">
    <source>
        <dbReference type="ARBA" id="ARBA00022679"/>
    </source>
</evidence>
<dbReference type="EMBL" id="JAMZFW010000003">
    <property type="protein sequence ID" value="MCP1101393.1"/>
    <property type="molecule type" value="Genomic_DNA"/>
</dbReference>
<sequence>MKRKWKKIKCFCMLLSVILAQAGCSKQEIPKLVTTTQTDLLGTAISISLYQDAKEIREVCMEKVADIDKRMSANLEHNEIAQINNSEGQPVEVEKDVYQLLEIAKEVSEKSDGGFDVTIGALTTLWKKDGIFSILPEEEAILKGKELVHYQDLDLQDGKVTLKKGMKLDFGGIAKGYACDQVVNILKENQINSGLLDFGGNIYALGKKEDNSKWKVGIKTPETGAGDLLCAVEVEDKSVVTSGVYERNFIQDGVTYHHLLDPKTGYPSESDLKSVTVIAESSTLADCLTTAIYVLGLEKGKELLKEYPQVEGIFVTKENEVFLSEGIGDGIQLMNEDYRIVK</sequence>
<dbReference type="Gene3D" id="3.10.520.10">
    <property type="entry name" value="ApbE-like domains"/>
    <property type="match status" value="1"/>
</dbReference>
<evidence type="ECO:0000313" key="13">
    <source>
        <dbReference type="EMBL" id="MCP1101393.1"/>
    </source>
</evidence>
<keyword evidence="14" id="KW-1185">Reference proteome</keyword>
<evidence type="ECO:0000256" key="7">
    <source>
        <dbReference type="ARBA" id="ARBA00022827"/>
    </source>
</evidence>
<organism evidence="13 14">
    <name type="scientific">Aequitasia blattaphilus</name>
    <dbReference type="NCBI Taxonomy" id="2949332"/>
    <lineage>
        <taxon>Bacteria</taxon>
        <taxon>Bacillati</taxon>
        <taxon>Bacillota</taxon>
        <taxon>Clostridia</taxon>
        <taxon>Lachnospirales</taxon>
        <taxon>Lachnospiraceae</taxon>
        <taxon>Aequitasia</taxon>
    </lineage>
</organism>
<comment type="caution">
    <text evidence="13">The sequence shown here is derived from an EMBL/GenBank/DDBJ whole genome shotgun (WGS) entry which is preliminary data.</text>
</comment>
<feature type="chain" id="PRO_5047489914" description="FAD:protein FMN transferase" evidence="12">
    <location>
        <begin position="23"/>
        <end position="342"/>
    </location>
</feature>
<evidence type="ECO:0000256" key="2">
    <source>
        <dbReference type="ARBA" id="ARBA00011955"/>
    </source>
</evidence>
<reference evidence="13 14" key="1">
    <citation type="journal article" date="2022" name="Genome Biol. Evol.">
        <title>Host diet, physiology and behaviors set the stage for Lachnospiraceae cladogenesis.</title>
        <authorList>
            <person name="Vera-Ponce De Leon A."/>
            <person name="Schneider M."/>
            <person name="Jahnes B.C."/>
            <person name="Sadowski V."/>
            <person name="Camuy-Velez L.A."/>
            <person name="Duan J."/>
            <person name="Sabree Z.L."/>
        </authorList>
    </citation>
    <scope>NUCLEOTIDE SEQUENCE [LARGE SCALE GENOMIC DNA]</scope>
    <source>
        <strain evidence="13 14">PAL113</strain>
    </source>
</reference>
<accession>A0ABT1E6D4</accession>
<evidence type="ECO:0000256" key="12">
    <source>
        <dbReference type="SAM" id="SignalP"/>
    </source>
</evidence>
<dbReference type="Proteomes" id="UP001523566">
    <property type="component" value="Unassembled WGS sequence"/>
</dbReference>
<evidence type="ECO:0000256" key="3">
    <source>
        <dbReference type="ARBA" id="ARBA00016337"/>
    </source>
</evidence>
<dbReference type="PIRSF" id="PIRSF006268">
    <property type="entry name" value="ApbE"/>
    <property type="match status" value="1"/>
</dbReference>